<dbReference type="Gene3D" id="1.10.155.10">
    <property type="entry name" value="Chemotaxis receptor methyltransferase CheR, N-terminal domain"/>
    <property type="match status" value="1"/>
</dbReference>
<dbReference type="InterPro" id="IPR000780">
    <property type="entry name" value="CheR_MeTrfase"/>
</dbReference>
<dbReference type="InterPro" id="IPR036804">
    <property type="entry name" value="CheR_N_sf"/>
</dbReference>
<dbReference type="CDD" id="cd02440">
    <property type="entry name" value="AdoMet_MTases"/>
    <property type="match status" value="1"/>
</dbReference>
<sequence length="287" mass="31994">MTSPVPPSGGPVLADHEFRQIQRFIQETAGITMNDAKKALVSGRLSKRLSVCGVQSYGAYLALLQSPDEADEVQQAIDVLTTNETYFFREQKHFDALRMVARDFAAASAREAGREGPRRLQPFRVWSAASSSGEEAYSIAMLLADTLPKNAWEVVGTDISSRMVLKARRGHYPDERARQIAPDYLKRFCLRGIEDYAGSFLIEPGLRERVAFHQLNLNAALPSLGRFDVIFLRNVMIYFSMETRRQVVERIVDVLRPGGYLYVGLSETLNGVTTALSVVAPSIYVKA</sequence>
<dbReference type="PANTHER" id="PTHR24422:SF26">
    <property type="entry name" value="CHEMOTAXIS PROTEIN METHYLTRANSFERASE"/>
    <property type="match status" value="1"/>
</dbReference>
<dbReference type="EC" id="2.1.1.80" evidence="5"/>
<evidence type="ECO:0000313" key="8">
    <source>
        <dbReference type="Proteomes" id="UP001082899"/>
    </source>
</evidence>
<dbReference type="SMART" id="SM00138">
    <property type="entry name" value="MeTrc"/>
    <property type="match status" value="1"/>
</dbReference>
<evidence type="ECO:0000259" key="6">
    <source>
        <dbReference type="PROSITE" id="PS50123"/>
    </source>
</evidence>
<feature type="domain" description="CheR-type methyltransferase" evidence="6">
    <location>
        <begin position="13"/>
        <end position="287"/>
    </location>
</feature>
<organism evidence="7 8">
    <name type="scientific">Robbsia betulipollinis</name>
    <dbReference type="NCBI Taxonomy" id="2981849"/>
    <lineage>
        <taxon>Bacteria</taxon>
        <taxon>Pseudomonadati</taxon>
        <taxon>Pseudomonadota</taxon>
        <taxon>Betaproteobacteria</taxon>
        <taxon>Burkholderiales</taxon>
        <taxon>Burkholderiaceae</taxon>
        <taxon>Robbsia</taxon>
    </lineage>
</organism>
<gene>
    <name evidence="7" type="ORF">OVY01_00495</name>
</gene>
<protein>
    <recommendedName>
        <fullName evidence="5">Chemotaxis protein methyltransferase</fullName>
        <ecNumber evidence="5">2.1.1.80</ecNumber>
    </recommendedName>
</protein>
<dbReference type="SUPFAM" id="SSF47757">
    <property type="entry name" value="Chemotaxis receptor methyltransferase CheR, N-terminal domain"/>
    <property type="match status" value="1"/>
</dbReference>
<evidence type="ECO:0000313" key="7">
    <source>
        <dbReference type="EMBL" id="MCY0385742.1"/>
    </source>
</evidence>
<comment type="function">
    <text evidence="5">Methylation of the membrane-bound methyl-accepting chemotaxis proteins (MCP) to form gamma-glutamyl methyl ester residues in MCP.</text>
</comment>
<keyword evidence="8" id="KW-1185">Reference proteome</keyword>
<keyword evidence="3 5" id="KW-0808">Transferase</keyword>
<dbReference type="PIRSF" id="PIRSF000410">
    <property type="entry name" value="CheR"/>
    <property type="match status" value="1"/>
</dbReference>
<comment type="caution">
    <text evidence="7">The sequence shown here is derived from an EMBL/GenBank/DDBJ whole genome shotgun (WGS) entry which is preliminary data.</text>
</comment>
<dbReference type="Gene3D" id="3.40.50.150">
    <property type="entry name" value="Vaccinia Virus protein VP39"/>
    <property type="match status" value="1"/>
</dbReference>
<dbReference type="Pfam" id="PF01739">
    <property type="entry name" value="CheR"/>
    <property type="match status" value="1"/>
</dbReference>
<dbReference type="GO" id="GO:0032259">
    <property type="term" value="P:methylation"/>
    <property type="evidence" value="ECO:0007669"/>
    <property type="project" value="UniProtKB-KW"/>
</dbReference>
<evidence type="ECO:0000256" key="1">
    <source>
        <dbReference type="ARBA" id="ARBA00001541"/>
    </source>
</evidence>
<dbReference type="GO" id="GO:0008168">
    <property type="term" value="F:methyltransferase activity"/>
    <property type="evidence" value="ECO:0007669"/>
    <property type="project" value="UniProtKB-KW"/>
</dbReference>
<dbReference type="InterPro" id="IPR050903">
    <property type="entry name" value="Bact_Chemotaxis_MeTrfase"/>
</dbReference>
<dbReference type="PANTHER" id="PTHR24422">
    <property type="entry name" value="CHEMOTAXIS PROTEIN METHYLTRANSFERASE"/>
    <property type="match status" value="1"/>
</dbReference>
<reference evidence="7" key="1">
    <citation type="submission" date="2022-11" db="EMBL/GenBank/DDBJ databases">
        <title>Robbsia betulipollinis sp. nov., isolated from pollen of birch (Betula pendula).</title>
        <authorList>
            <person name="Shi H."/>
            <person name="Ambika Manirajan B."/>
            <person name="Ratering S."/>
            <person name="Geissler-Plaum R."/>
            <person name="Schnell S."/>
        </authorList>
    </citation>
    <scope>NUCLEOTIDE SEQUENCE</scope>
    <source>
        <strain evidence="7">Bb-Pol-6</strain>
    </source>
</reference>
<accession>A0ABT3ZHA8</accession>
<dbReference type="Pfam" id="PF03705">
    <property type="entry name" value="CheR_N"/>
    <property type="match status" value="1"/>
</dbReference>
<evidence type="ECO:0000256" key="4">
    <source>
        <dbReference type="ARBA" id="ARBA00022691"/>
    </source>
</evidence>
<evidence type="ECO:0000256" key="5">
    <source>
        <dbReference type="PIRNR" id="PIRNR000410"/>
    </source>
</evidence>
<dbReference type="Proteomes" id="UP001082899">
    <property type="component" value="Unassembled WGS sequence"/>
</dbReference>
<keyword evidence="2 5" id="KW-0489">Methyltransferase</keyword>
<name>A0ABT3ZHA8_9BURK</name>
<evidence type="ECO:0000256" key="2">
    <source>
        <dbReference type="ARBA" id="ARBA00022603"/>
    </source>
</evidence>
<dbReference type="SUPFAM" id="SSF53335">
    <property type="entry name" value="S-adenosyl-L-methionine-dependent methyltransferases"/>
    <property type="match status" value="1"/>
</dbReference>
<dbReference type="PRINTS" id="PR00996">
    <property type="entry name" value="CHERMTFRASE"/>
</dbReference>
<dbReference type="RefSeq" id="WP_267844864.1">
    <property type="nucleotide sequence ID" value="NZ_JAPMXC010000001.1"/>
</dbReference>
<dbReference type="EMBL" id="JAPMXC010000001">
    <property type="protein sequence ID" value="MCY0385742.1"/>
    <property type="molecule type" value="Genomic_DNA"/>
</dbReference>
<proteinExistence type="predicted"/>
<dbReference type="InterPro" id="IPR022641">
    <property type="entry name" value="CheR_N"/>
</dbReference>
<keyword evidence="4 5" id="KW-0949">S-adenosyl-L-methionine</keyword>
<dbReference type="InterPro" id="IPR026024">
    <property type="entry name" value="Chemotaxis_MeTrfase_CheR"/>
</dbReference>
<dbReference type="PROSITE" id="PS50123">
    <property type="entry name" value="CHER"/>
    <property type="match status" value="1"/>
</dbReference>
<evidence type="ECO:0000256" key="3">
    <source>
        <dbReference type="ARBA" id="ARBA00022679"/>
    </source>
</evidence>
<dbReference type="InterPro" id="IPR022642">
    <property type="entry name" value="CheR_C"/>
</dbReference>
<dbReference type="InterPro" id="IPR029063">
    <property type="entry name" value="SAM-dependent_MTases_sf"/>
</dbReference>
<comment type="catalytic activity">
    <reaction evidence="1 5">
        <text>L-glutamyl-[protein] + S-adenosyl-L-methionine = [protein]-L-glutamate 5-O-methyl ester + S-adenosyl-L-homocysteine</text>
        <dbReference type="Rhea" id="RHEA:24452"/>
        <dbReference type="Rhea" id="RHEA-COMP:10208"/>
        <dbReference type="Rhea" id="RHEA-COMP:10311"/>
        <dbReference type="ChEBI" id="CHEBI:29973"/>
        <dbReference type="ChEBI" id="CHEBI:57856"/>
        <dbReference type="ChEBI" id="CHEBI:59789"/>
        <dbReference type="ChEBI" id="CHEBI:82795"/>
        <dbReference type="EC" id="2.1.1.80"/>
    </reaction>
</comment>